<accession>A0A8T1L8X7</accession>
<dbReference type="EMBL" id="RCMK01000103">
    <property type="protein sequence ID" value="KAG2948803.1"/>
    <property type="molecule type" value="Genomic_DNA"/>
</dbReference>
<evidence type="ECO:0000313" key="2">
    <source>
        <dbReference type="EMBL" id="KAG3225157.1"/>
    </source>
</evidence>
<gene>
    <name evidence="1" type="ORF">PC117_g5738</name>
    <name evidence="2" type="ORF">PC129_g4197</name>
</gene>
<dbReference type="Proteomes" id="UP000760860">
    <property type="component" value="Unassembled WGS sequence"/>
</dbReference>
<reference evidence="2" key="1">
    <citation type="submission" date="2018-05" db="EMBL/GenBank/DDBJ databases">
        <title>Effector identification in a new, highly contiguous assembly of the strawberry crown rot pathogen Phytophthora cactorum.</title>
        <authorList>
            <person name="Armitage A.D."/>
            <person name="Nellist C.F."/>
            <person name="Bates H."/>
            <person name="Vickerstaff R.J."/>
            <person name="Harrison R.J."/>
        </authorList>
    </citation>
    <scope>NUCLEOTIDE SEQUENCE</scope>
    <source>
        <strain evidence="1">4040</strain>
        <strain evidence="2">P421</strain>
    </source>
</reference>
<sequence>MVSLGPNYVLEKEDVWPIYSCDDRMPMNRYEEDYH</sequence>
<dbReference type="Proteomes" id="UP000736787">
    <property type="component" value="Unassembled WGS sequence"/>
</dbReference>
<comment type="caution">
    <text evidence="2">The sequence shown here is derived from an EMBL/GenBank/DDBJ whole genome shotgun (WGS) entry which is preliminary data.</text>
</comment>
<name>A0A8T1L8X7_9STRA</name>
<organism evidence="2 3">
    <name type="scientific">Phytophthora cactorum</name>
    <dbReference type="NCBI Taxonomy" id="29920"/>
    <lineage>
        <taxon>Eukaryota</taxon>
        <taxon>Sar</taxon>
        <taxon>Stramenopiles</taxon>
        <taxon>Oomycota</taxon>
        <taxon>Peronosporomycetes</taxon>
        <taxon>Peronosporales</taxon>
        <taxon>Peronosporaceae</taxon>
        <taxon>Phytophthora</taxon>
    </lineage>
</organism>
<evidence type="ECO:0000313" key="1">
    <source>
        <dbReference type="EMBL" id="KAG2948803.1"/>
    </source>
</evidence>
<dbReference type="EMBL" id="RCMV01000091">
    <property type="protein sequence ID" value="KAG3225157.1"/>
    <property type="molecule type" value="Genomic_DNA"/>
</dbReference>
<proteinExistence type="predicted"/>
<evidence type="ECO:0000313" key="3">
    <source>
        <dbReference type="Proteomes" id="UP000760860"/>
    </source>
</evidence>
<dbReference type="AlphaFoldDB" id="A0A8T1L8X7"/>
<protein>
    <submittedName>
        <fullName evidence="2">Uncharacterized protein</fullName>
    </submittedName>
</protein>